<dbReference type="Pfam" id="PF00112">
    <property type="entry name" value="Peptidase_C1"/>
    <property type="match status" value="1"/>
</dbReference>
<dbReference type="GO" id="GO:0006508">
    <property type="term" value="P:proteolysis"/>
    <property type="evidence" value="ECO:0007669"/>
    <property type="project" value="InterPro"/>
</dbReference>
<dbReference type="GO" id="GO:0008234">
    <property type="term" value="F:cysteine-type peptidase activity"/>
    <property type="evidence" value="ECO:0007669"/>
    <property type="project" value="InterPro"/>
</dbReference>
<dbReference type="InterPro" id="IPR013128">
    <property type="entry name" value="Peptidase_C1A"/>
</dbReference>
<dbReference type="InterPro" id="IPR038765">
    <property type="entry name" value="Papain-like_cys_pep_sf"/>
</dbReference>
<protein>
    <recommendedName>
        <fullName evidence="2">Peptidase C1A papain C-terminal domain-containing protein</fullName>
    </recommendedName>
</protein>
<evidence type="ECO:0000259" key="2">
    <source>
        <dbReference type="SMART" id="SM00645"/>
    </source>
</evidence>
<accession>A0A5E4PVZ2</accession>
<sequence>MKRKKVRRARCDTQPIPVAGFRKVEANEEIMKECVFQYGPLTAAINSASLHKYKGGIDEPTDGQCPPDSVDHHVLIVGYSEYEDPDTGKRTPYWIIKNSWGTNFGDNGYYYLVRGRNACGITTDVSFSFVK</sequence>
<dbReference type="SUPFAM" id="SSF54001">
    <property type="entry name" value="Cysteine proteinases"/>
    <property type="match status" value="1"/>
</dbReference>
<organism evidence="3 4">
    <name type="scientific">Leptidea sinapis</name>
    <dbReference type="NCBI Taxonomy" id="189913"/>
    <lineage>
        <taxon>Eukaryota</taxon>
        <taxon>Metazoa</taxon>
        <taxon>Ecdysozoa</taxon>
        <taxon>Arthropoda</taxon>
        <taxon>Hexapoda</taxon>
        <taxon>Insecta</taxon>
        <taxon>Pterygota</taxon>
        <taxon>Neoptera</taxon>
        <taxon>Endopterygota</taxon>
        <taxon>Lepidoptera</taxon>
        <taxon>Glossata</taxon>
        <taxon>Ditrysia</taxon>
        <taxon>Papilionoidea</taxon>
        <taxon>Pieridae</taxon>
        <taxon>Dismorphiinae</taxon>
        <taxon>Leptidea</taxon>
    </lineage>
</organism>
<dbReference type="EMBL" id="FZQP02000449">
    <property type="protein sequence ID" value="VVC89089.1"/>
    <property type="molecule type" value="Genomic_DNA"/>
</dbReference>
<name>A0A5E4PVZ2_9NEOP</name>
<dbReference type="InterPro" id="IPR025661">
    <property type="entry name" value="Pept_asp_AS"/>
</dbReference>
<dbReference type="AlphaFoldDB" id="A0A5E4PVZ2"/>
<dbReference type="InterPro" id="IPR000668">
    <property type="entry name" value="Peptidase_C1A_C"/>
</dbReference>
<dbReference type="PANTHER" id="PTHR12411">
    <property type="entry name" value="CYSTEINE PROTEASE FAMILY C1-RELATED"/>
    <property type="match status" value="1"/>
</dbReference>
<dbReference type="SMART" id="SM00645">
    <property type="entry name" value="Pept_C1"/>
    <property type="match status" value="1"/>
</dbReference>
<dbReference type="PROSITE" id="PS00640">
    <property type="entry name" value="THIOL_PROTEASE_ASN"/>
    <property type="match status" value="1"/>
</dbReference>
<dbReference type="Proteomes" id="UP000324832">
    <property type="component" value="Unassembled WGS sequence"/>
</dbReference>
<gene>
    <name evidence="3" type="ORF">LSINAPIS_LOCUS2302</name>
</gene>
<comment type="similarity">
    <text evidence="1">Belongs to the peptidase C1 family.</text>
</comment>
<dbReference type="Gene3D" id="3.90.70.10">
    <property type="entry name" value="Cysteine proteinases"/>
    <property type="match status" value="1"/>
</dbReference>
<feature type="domain" description="Peptidase C1A papain C-terminal" evidence="2">
    <location>
        <begin position="3"/>
        <end position="129"/>
    </location>
</feature>
<proteinExistence type="inferred from homology"/>
<reference evidence="3 4" key="1">
    <citation type="submission" date="2017-07" db="EMBL/GenBank/DDBJ databases">
        <authorList>
            <person name="Talla V."/>
            <person name="Backstrom N."/>
        </authorList>
    </citation>
    <scope>NUCLEOTIDE SEQUENCE [LARGE SCALE GENOMIC DNA]</scope>
</reference>
<evidence type="ECO:0000313" key="4">
    <source>
        <dbReference type="Proteomes" id="UP000324832"/>
    </source>
</evidence>
<evidence type="ECO:0000313" key="3">
    <source>
        <dbReference type="EMBL" id="VVC89089.1"/>
    </source>
</evidence>
<evidence type="ECO:0000256" key="1">
    <source>
        <dbReference type="ARBA" id="ARBA00008455"/>
    </source>
</evidence>
<keyword evidence="4" id="KW-1185">Reference proteome</keyword>